<gene>
    <name evidence="2" type="ORF">PECUL_23A041990</name>
</gene>
<sequence length="291" mass="33667">MTPASRDDVIDVRPDAGRTHGQMKSDNRCSARIHIPGIIHKKQNWYEVNRTLSSMEELQRKLDQRYEERPRKVRFKISSAYSGRVLKQVFEDGHELELPEEEYPHSFLHDTFEASEHYYSEGEVHPRFYPTTRLTAQRISVFRDGTSYRLASDPLFSECHGFDKKTSNVIDFGKIIIYTNNLKIIRTPVSRIGDISENQRCYQKEESQTIKRNILLTPEEGHENPQTHREDIKEGEIHQCLQCKGSGCAPCSLCHGSKFSMLANRFKESYRALRCPACDEKGLQPCQTCAH</sequence>
<dbReference type="GO" id="GO:0005902">
    <property type="term" value="C:microvillus"/>
    <property type="evidence" value="ECO:0007669"/>
    <property type="project" value="TreeGrafter"/>
</dbReference>
<dbReference type="PANTHER" id="PTHR46926">
    <property type="entry name" value="GLUTAREDOXIN DOMAIN-CONTAINING CYSTEINE-RICH PROTEIN 2"/>
    <property type="match status" value="1"/>
</dbReference>
<dbReference type="PANTHER" id="PTHR46926:SF1">
    <property type="entry name" value="GLUTAREDOXIN DOMAIN-CONTAINING CYSTEINE-RICH PROTEIN 2"/>
    <property type="match status" value="1"/>
</dbReference>
<name>A0AAD1W1R6_PELCU</name>
<evidence type="ECO:0000313" key="3">
    <source>
        <dbReference type="Proteomes" id="UP001295444"/>
    </source>
</evidence>
<protein>
    <submittedName>
        <fullName evidence="2">Glutaredoxin domain-containing cysteine-rich 2</fullName>
    </submittedName>
</protein>
<dbReference type="GO" id="GO:0120044">
    <property type="term" value="C:stereocilium base"/>
    <property type="evidence" value="ECO:0007669"/>
    <property type="project" value="TreeGrafter"/>
</dbReference>
<dbReference type="GO" id="GO:0007605">
    <property type="term" value="P:sensory perception of sound"/>
    <property type="evidence" value="ECO:0007669"/>
    <property type="project" value="InterPro"/>
</dbReference>
<reference evidence="2" key="1">
    <citation type="submission" date="2022-03" db="EMBL/GenBank/DDBJ databases">
        <authorList>
            <person name="Alioto T."/>
            <person name="Alioto T."/>
            <person name="Gomez Garrido J."/>
        </authorList>
    </citation>
    <scope>NUCLEOTIDE SEQUENCE</scope>
</reference>
<proteinExistence type="predicted"/>
<dbReference type="GO" id="GO:0120043">
    <property type="term" value="C:stereocilium shaft"/>
    <property type="evidence" value="ECO:0007669"/>
    <property type="project" value="TreeGrafter"/>
</dbReference>
<dbReference type="InterPro" id="IPR033023">
    <property type="entry name" value="GRXCR2"/>
</dbReference>
<evidence type="ECO:0000256" key="1">
    <source>
        <dbReference type="SAM" id="MobiDB-lite"/>
    </source>
</evidence>
<feature type="region of interest" description="Disordered" evidence="1">
    <location>
        <begin position="1"/>
        <end position="25"/>
    </location>
</feature>
<evidence type="ECO:0000313" key="2">
    <source>
        <dbReference type="EMBL" id="CAH2277082.1"/>
    </source>
</evidence>
<accession>A0AAD1W1R6</accession>
<dbReference type="EMBL" id="OW240914">
    <property type="protein sequence ID" value="CAH2277082.1"/>
    <property type="molecule type" value="Genomic_DNA"/>
</dbReference>
<dbReference type="Proteomes" id="UP001295444">
    <property type="component" value="Chromosome 03"/>
</dbReference>
<organism evidence="2 3">
    <name type="scientific">Pelobates cultripes</name>
    <name type="common">Western spadefoot toad</name>
    <dbReference type="NCBI Taxonomy" id="61616"/>
    <lineage>
        <taxon>Eukaryota</taxon>
        <taxon>Metazoa</taxon>
        <taxon>Chordata</taxon>
        <taxon>Craniata</taxon>
        <taxon>Vertebrata</taxon>
        <taxon>Euteleostomi</taxon>
        <taxon>Amphibia</taxon>
        <taxon>Batrachia</taxon>
        <taxon>Anura</taxon>
        <taxon>Pelobatoidea</taxon>
        <taxon>Pelobatidae</taxon>
        <taxon>Pelobates</taxon>
    </lineage>
</organism>
<dbReference type="AlphaFoldDB" id="A0AAD1W1R6"/>
<keyword evidence="3" id="KW-1185">Reference proteome</keyword>